<dbReference type="GO" id="GO:0008757">
    <property type="term" value="F:S-adenosylmethionine-dependent methyltransferase activity"/>
    <property type="evidence" value="ECO:0007669"/>
    <property type="project" value="InterPro"/>
</dbReference>
<feature type="domain" description="Methyltransferase type 11" evidence="1">
    <location>
        <begin position="133"/>
        <end position="187"/>
    </location>
</feature>
<dbReference type="SUPFAM" id="SSF53335">
    <property type="entry name" value="S-adenosyl-L-methionine-dependent methyltransferases"/>
    <property type="match status" value="1"/>
</dbReference>
<evidence type="ECO:0000259" key="1">
    <source>
        <dbReference type="Pfam" id="PF08241"/>
    </source>
</evidence>
<keyword evidence="3" id="KW-1185">Reference proteome</keyword>
<dbReference type="EMBL" id="PXOT01000027">
    <property type="protein sequence ID" value="PSG87081.1"/>
    <property type="molecule type" value="Genomic_DNA"/>
</dbReference>
<protein>
    <recommendedName>
        <fullName evidence="1">Methyltransferase type 11 domain-containing protein</fullName>
    </recommendedName>
</protein>
<proteinExistence type="predicted"/>
<gene>
    <name evidence="2" type="ORF">C7H61_13300</name>
</gene>
<dbReference type="Gene3D" id="3.40.50.150">
    <property type="entry name" value="Vaccinia Virus protein VP39"/>
    <property type="match status" value="1"/>
</dbReference>
<sequence length="248" mass="28508">MKDTKNTSAETVLTAENYYDNYGSFYDLNLTRGRMKKLSFPDNLLDFLRKPKSINFLVLGSATTKNINAVTQIGFDLRTKANIQNDIVNIIDINDISVALHEEYVNYLDKESSWGDCKTPREASLPTFPYPQFNVEKMDMCRLKYENNSIEVVISDYTLNFLSSFDDLRKVFQETSRVLTPKGIFICVFKFSENPKDNPEIETREANLKVYKFHLKQYLSIASKIKMGLVPITPIEKGGDTICVFQKL</sequence>
<organism evidence="2 3">
    <name type="scientific">Mesoflavibacter zeaxanthinifaciens subsp. sabulilitoris</name>
    <dbReference type="NCBI Taxonomy" id="1520893"/>
    <lineage>
        <taxon>Bacteria</taxon>
        <taxon>Pseudomonadati</taxon>
        <taxon>Bacteroidota</taxon>
        <taxon>Flavobacteriia</taxon>
        <taxon>Flavobacteriales</taxon>
        <taxon>Flavobacteriaceae</taxon>
        <taxon>Mesoflavibacter</taxon>
    </lineage>
</organism>
<accession>A0A2T1N677</accession>
<comment type="caution">
    <text evidence="2">The sequence shown here is derived from an EMBL/GenBank/DDBJ whole genome shotgun (WGS) entry which is preliminary data.</text>
</comment>
<dbReference type="Proteomes" id="UP000238430">
    <property type="component" value="Unassembled WGS sequence"/>
</dbReference>
<dbReference type="InterPro" id="IPR029063">
    <property type="entry name" value="SAM-dependent_MTases_sf"/>
</dbReference>
<name>A0A2T1N677_9FLAO</name>
<evidence type="ECO:0000313" key="2">
    <source>
        <dbReference type="EMBL" id="PSG87081.1"/>
    </source>
</evidence>
<dbReference type="RefSeq" id="WP_106680540.1">
    <property type="nucleotide sequence ID" value="NZ_JACHWV010000002.1"/>
</dbReference>
<evidence type="ECO:0000313" key="3">
    <source>
        <dbReference type="Proteomes" id="UP000238430"/>
    </source>
</evidence>
<dbReference type="AlphaFoldDB" id="A0A2T1N677"/>
<reference evidence="2 3" key="1">
    <citation type="submission" date="2018-03" db="EMBL/GenBank/DDBJ databases">
        <title>Mesoflavibacter sp. HG37 and Mesoflavibacter sp. HG96 sp.nov., two marine bacteria isolated from seawater of Western Pacific Ocean.</title>
        <authorList>
            <person name="Cheng H."/>
            <person name="Wu Y.-H."/>
            <person name="Guo L.-L."/>
            <person name="Xu X.-W."/>
        </authorList>
    </citation>
    <scope>NUCLEOTIDE SEQUENCE [LARGE SCALE GENOMIC DNA]</scope>
    <source>
        <strain evidence="2 3">KCTC 42117</strain>
    </source>
</reference>
<dbReference type="InterPro" id="IPR013216">
    <property type="entry name" value="Methyltransf_11"/>
</dbReference>
<dbReference type="Pfam" id="PF08241">
    <property type="entry name" value="Methyltransf_11"/>
    <property type="match status" value="1"/>
</dbReference>